<name>C0ZEY9_BREBN</name>
<dbReference type="RefSeq" id="WP_015891655.1">
    <property type="nucleotide sequence ID" value="NC_012491.1"/>
</dbReference>
<dbReference type="AlphaFoldDB" id="C0ZEY9"/>
<dbReference type="HOGENOM" id="CLU_3041046_0_0_9"/>
<evidence type="ECO:0000313" key="2">
    <source>
        <dbReference type="Proteomes" id="UP000001877"/>
    </source>
</evidence>
<dbReference type="STRING" id="358681.BBR47_33710"/>
<accession>C0ZEY9</accession>
<keyword evidence="2" id="KW-1185">Reference proteome</keyword>
<dbReference type="Proteomes" id="UP000001877">
    <property type="component" value="Chromosome"/>
</dbReference>
<proteinExistence type="predicted"/>
<gene>
    <name evidence="1" type="ordered locus">BBR47_33710</name>
</gene>
<dbReference type="KEGG" id="bbe:BBR47_33710"/>
<sequence>MHHNQIQSAVELAARVKTAMDAGAQSIVYYNLGLLNNRRLNWIKQANLAVEEWR</sequence>
<organism evidence="1 2">
    <name type="scientific">Brevibacillus brevis (strain 47 / JCM 6285 / NBRC 100599)</name>
    <dbReference type="NCBI Taxonomy" id="358681"/>
    <lineage>
        <taxon>Bacteria</taxon>
        <taxon>Bacillati</taxon>
        <taxon>Bacillota</taxon>
        <taxon>Bacilli</taxon>
        <taxon>Bacillales</taxon>
        <taxon>Paenibacillaceae</taxon>
        <taxon>Brevibacillus</taxon>
    </lineage>
</organism>
<protein>
    <submittedName>
        <fullName evidence="1">Uncharacterized protein</fullName>
    </submittedName>
</protein>
<evidence type="ECO:0000313" key="1">
    <source>
        <dbReference type="EMBL" id="BAH44348.1"/>
    </source>
</evidence>
<reference evidence="1 2" key="1">
    <citation type="submission" date="2005-03" db="EMBL/GenBank/DDBJ databases">
        <title>Brevibacillus brevis strain 47, complete genome.</title>
        <authorList>
            <person name="Hosoyama A."/>
            <person name="Yamada R."/>
            <person name="Hongo Y."/>
            <person name="Terui Y."/>
            <person name="Ankai A."/>
            <person name="Masuyama W."/>
            <person name="Sekiguchi M."/>
            <person name="Takeda T."/>
            <person name="Asano K."/>
            <person name="Ohji S."/>
            <person name="Ichikawa N."/>
            <person name="Narita S."/>
            <person name="Aoki N."/>
            <person name="Miura H."/>
            <person name="Matsushita S."/>
            <person name="Sekigawa T."/>
            <person name="Yamagata H."/>
            <person name="Yoshikawa H."/>
            <person name="Udaka S."/>
            <person name="Tanikawa S."/>
            <person name="Fujita N."/>
        </authorList>
    </citation>
    <scope>NUCLEOTIDE SEQUENCE [LARGE SCALE GENOMIC DNA]</scope>
    <source>
        <strain evidence="2">47 / JCM 6285 / NBRC 100599</strain>
    </source>
</reference>
<dbReference type="EMBL" id="AP008955">
    <property type="protein sequence ID" value="BAH44348.1"/>
    <property type="molecule type" value="Genomic_DNA"/>
</dbReference>